<evidence type="ECO:0000259" key="6">
    <source>
        <dbReference type="Pfam" id="PF05182"/>
    </source>
</evidence>
<feature type="domain" description="Pre-mRNA polyadenylation factor Fip1" evidence="6">
    <location>
        <begin position="224"/>
        <end position="265"/>
    </location>
</feature>
<dbReference type="Pfam" id="PF05182">
    <property type="entry name" value="Fip1"/>
    <property type="match status" value="1"/>
</dbReference>
<evidence type="ECO:0000256" key="2">
    <source>
        <dbReference type="ARBA" id="ARBA00007459"/>
    </source>
</evidence>
<comment type="similarity">
    <text evidence="2">Belongs to the FIP1 family.</text>
</comment>
<feature type="region of interest" description="Disordered" evidence="5">
    <location>
        <begin position="448"/>
        <end position="599"/>
    </location>
</feature>
<feature type="compositionally biased region" description="Low complexity" evidence="5">
    <location>
        <begin position="148"/>
        <end position="172"/>
    </location>
</feature>
<feature type="compositionally biased region" description="Acidic residues" evidence="5">
    <location>
        <begin position="72"/>
        <end position="92"/>
    </location>
</feature>
<keyword evidence="4" id="KW-0539">Nucleus</keyword>
<sequence>MPLNSLDIGRKPVDNDALAANGLGIISQLEKVAEAEAARAQVEAELQAQREAEEENQPDASAETREGSATNDNEEEEDGVDLGEESDDDLEIIMEPTASRSLDLRGKQQPRPAPSQTTPAKQSVPTPSLTTEYTPIQRGGSTTSVAALSQSQLSQSQNTLSQSQSSQPQSQLYGHASSSTVQSDQTQPDDGIDTTKLPPAHAPRSHPSIDPSETGLLDGRSIFEVDIAAMTEKPWRRPGSDISDWFNYGFDEISWEAYCYRRRELGELANVLKGNVLTFSGMQEDQLAALPPELRQMIMTGTSAMMNNGGNPGMMGPGVMMDMSAMNGMNGGMNGMMGMGMGMNGEMQMMPGMMQDGTQAQGTIVPGSGTPEQVGNMPVGMMQEGFPGGTPMQMGMGGDFAMQEQAQMSQQMYPGMDSQGSVTPVQTVQAGMQPGMQGVQGPMQGVQGNVQSGLQGQAGRGGPPTTFRGRGISSAIRGTRGYVPRGRGGGMYGRDSVPSAPARPASPLPPNVPTGPRNQNKYKDRDGNAPAVDGLDYGGDRGGSGDRSERGGSERPDKGDRDRDRDRRTPSREPEDRDRDRSRKRRSSPALDERSSKRR</sequence>
<name>A0A4S8MTH3_DENBC</name>
<gene>
    <name evidence="7" type="ORF">K435DRAFT_848991</name>
</gene>
<feature type="compositionally biased region" description="Basic and acidic residues" evidence="5">
    <location>
        <begin position="543"/>
        <end position="581"/>
    </location>
</feature>
<dbReference type="GO" id="GO:0006397">
    <property type="term" value="P:mRNA processing"/>
    <property type="evidence" value="ECO:0007669"/>
    <property type="project" value="UniProtKB-KW"/>
</dbReference>
<evidence type="ECO:0000256" key="1">
    <source>
        <dbReference type="ARBA" id="ARBA00004123"/>
    </source>
</evidence>
<evidence type="ECO:0000313" key="7">
    <source>
        <dbReference type="EMBL" id="THV06513.1"/>
    </source>
</evidence>
<dbReference type="PANTHER" id="PTHR13484">
    <property type="entry name" value="FIP1-LIKE 1 PROTEIN"/>
    <property type="match status" value="1"/>
</dbReference>
<comment type="subcellular location">
    <subcellularLocation>
        <location evidence="1">Nucleus</location>
    </subcellularLocation>
</comment>
<feature type="compositionally biased region" description="Polar residues" evidence="5">
    <location>
        <begin position="176"/>
        <end position="188"/>
    </location>
</feature>
<proteinExistence type="inferred from homology"/>
<dbReference type="InterPro" id="IPR051187">
    <property type="entry name" value="Pre-mRNA_3'-end_processing_reg"/>
</dbReference>
<keyword evidence="8" id="KW-1185">Reference proteome</keyword>
<evidence type="ECO:0000256" key="4">
    <source>
        <dbReference type="ARBA" id="ARBA00023242"/>
    </source>
</evidence>
<dbReference type="EMBL" id="ML179042">
    <property type="protein sequence ID" value="THV06513.1"/>
    <property type="molecule type" value="Genomic_DNA"/>
</dbReference>
<dbReference type="GO" id="GO:0005847">
    <property type="term" value="C:mRNA cleavage and polyadenylation specificity factor complex"/>
    <property type="evidence" value="ECO:0007669"/>
    <property type="project" value="TreeGrafter"/>
</dbReference>
<feature type="compositionally biased region" description="Low complexity" evidence="5">
    <location>
        <begin position="38"/>
        <end position="49"/>
    </location>
</feature>
<evidence type="ECO:0000256" key="5">
    <source>
        <dbReference type="SAM" id="MobiDB-lite"/>
    </source>
</evidence>
<feature type="region of interest" description="Disordered" evidence="5">
    <location>
        <begin position="33"/>
        <end position="217"/>
    </location>
</feature>
<accession>A0A4S8MTH3</accession>
<feature type="compositionally biased region" description="Pro residues" evidence="5">
    <location>
        <begin position="504"/>
        <end position="513"/>
    </location>
</feature>
<organism evidence="7 8">
    <name type="scientific">Dendrothele bispora (strain CBS 962.96)</name>
    <dbReference type="NCBI Taxonomy" id="1314807"/>
    <lineage>
        <taxon>Eukaryota</taxon>
        <taxon>Fungi</taxon>
        <taxon>Dikarya</taxon>
        <taxon>Basidiomycota</taxon>
        <taxon>Agaricomycotina</taxon>
        <taxon>Agaricomycetes</taxon>
        <taxon>Agaricomycetidae</taxon>
        <taxon>Agaricales</taxon>
        <taxon>Agaricales incertae sedis</taxon>
        <taxon>Dendrothele</taxon>
    </lineage>
</organism>
<dbReference type="InterPro" id="IPR007854">
    <property type="entry name" value="Fip1_dom"/>
</dbReference>
<evidence type="ECO:0000256" key="3">
    <source>
        <dbReference type="ARBA" id="ARBA00022664"/>
    </source>
</evidence>
<evidence type="ECO:0000313" key="8">
    <source>
        <dbReference type="Proteomes" id="UP000297245"/>
    </source>
</evidence>
<protein>
    <submittedName>
        <fullName evidence="7">Fip1-domain-containing protein</fullName>
    </submittedName>
</protein>
<dbReference type="PANTHER" id="PTHR13484:SF0">
    <property type="entry name" value="PRE-MRNA 3'-END-PROCESSING FACTOR FIP1"/>
    <property type="match status" value="1"/>
</dbReference>
<feature type="compositionally biased region" description="Polar residues" evidence="5">
    <location>
        <begin position="114"/>
        <end position="147"/>
    </location>
</feature>
<dbReference type="Proteomes" id="UP000297245">
    <property type="component" value="Unassembled WGS sequence"/>
</dbReference>
<dbReference type="AlphaFoldDB" id="A0A4S8MTH3"/>
<dbReference type="OrthoDB" id="1917198at2759"/>
<keyword evidence="3" id="KW-0507">mRNA processing</keyword>
<reference evidence="7 8" key="1">
    <citation type="journal article" date="2019" name="Nat. Ecol. Evol.">
        <title>Megaphylogeny resolves global patterns of mushroom evolution.</title>
        <authorList>
            <person name="Varga T."/>
            <person name="Krizsan K."/>
            <person name="Foldi C."/>
            <person name="Dima B."/>
            <person name="Sanchez-Garcia M."/>
            <person name="Sanchez-Ramirez S."/>
            <person name="Szollosi G.J."/>
            <person name="Szarkandi J.G."/>
            <person name="Papp V."/>
            <person name="Albert L."/>
            <person name="Andreopoulos W."/>
            <person name="Angelini C."/>
            <person name="Antonin V."/>
            <person name="Barry K.W."/>
            <person name="Bougher N.L."/>
            <person name="Buchanan P."/>
            <person name="Buyck B."/>
            <person name="Bense V."/>
            <person name="Catcheside P."/>
            <person name="Chovatia M."/>
            <person name="Cooper J."/>
            <person name="Damon W."/>
            <person name="Desjardin D."/>
            <person name="Finy P."/>
            <person name="Geml J."/>
            <person name="Haridas S."/>
            <person name="Hughes K."/>
            <person name="Justo A."/>
            <person name="Karasinski D."/>
            <person name="Kautmanova I."/>
            <person name="Kiss B."/>
            <person name="Kocsube S."/>
            <person name="Kotiranta H."/>
            <person name="LaButti K.M."/>
            <person name="Lechner B.E."/>
            <person name="Liimatainen K."/>
            <person name="Lipzen A."/>
            <person name="Lukacs Z."/>
            <person name="Mihaltcheva S."/>
            <person name="Morgado L.N."/>
            <person name="Niskanen T."/>
            <person name="Noordeloos M.E."/>
            <person name="Ohm R.A."/>
            <person name="Ortiz-Santana B."/>
            <person name="Ovrebo C."/>
            <person name="Racz N."/>
            <person name="Riley R."/>
            <person name="Savchenko A."/>
            <person name="Shiryaev A."/>
            <person name="Soop K."/>
            <person name="Spirin V."/>
            <person name="Szebenyi C."/>
            <person name="Tomsovsky M."/>
            <person name="Tulloss R.E."/>
            <person name="Uehling J."/>
            <person name="Grigoriev I.V."/>
            <person name="Vagvolgyi C."/>
            <person name="Papp T."/>
            <person name="Martin F.M."/>
            <person name="Miettinen O."/>
            <person name="Hibbett D.S."/>
            <person name="Nagy L.G."/>
        </authorList>
    </citation>
    <scope>NUCLEOTIDE SEQUENCE [LARGE SCALE GENOMIC DNA]</scope>
    <source>
        <strain evidence="7 8">CBS 962.96</strain>
    </source>
</reference>